<protein>
    <submittedName>
        <fullName evidence="1">Uncharacterized protein</fullName>
    </submittedName>
</protein>
<keyword evidence="2" id="KW-1185">Reference proteome</keyword>
<dbReference type="AlphaFoldDB" id="A0AAD7G4J9"/>
<dbReference type="Proteomes" id="UP001221757">
    <property type="component" value="Unassembled WGS sequence"/>
</dbReference>
<gene>
    <name evidence="1" type="ORF">B0H17DRAFT_951446</name>
</gene>
<dbReference type="EMBL" id="JARKIE010000215">
    <property type="protein sequence ID" value="KAJ7665612.1"/>
    <property type="molecule type" value="Genomic_DNA"/>
</dbReference>
<proteinExistence type="predicted"/>
<comment type="caution">
    <text evidence="1">The sequence shown here is derived from an EMBL/GenBank/DDBJ whole genome shotgun (WGS) entry which is preliminary data.</text>
</comment>
<organism evidence="1 2">
    <name type="scientific">Mycena rosella</name>
    <name type="common">Pink bonnet</name>
    <name type="synonym">Agaricus rosellus</name>
    <dbReference type="NCBI Taxonomy" id="1033263"/>
    <lineage>
        <taxon>Eukaryota</taxon>
        <taxon>Fungi</taxon>
        <taxon>Dikarya</taxon>
        <taxon>Basidiomycota</taxon>
        <taxon>Agaricomycotina</taxon>
        <taxon>Agaricomycetes</taxon>
        <taxon>Agaricomycetidae</taxon>
        <taxon>Agaricales</taxon>
        <taxon>Marasmiineae</taxon>
        <taxon>Mycenaceae</taxon>
        <taxon>Mycena</taxon>
    </lineage>
</organism>
<name>A0AAD7G4J9_MYCRO</name>
<reference evidence="1" key="1">
    <citation type="submission" date="2023-03" db="EMBL/GenBank/DDBJ databases">
        <title>Massive genome expansion in bonnet fungi (Mycena s.s.) driven by repeated elements and novel gene families across ecological guilds.</title>
        <authorList>
            <consortium name="Lawrence Berkeley National Laboratory"/>
            <person name="Harder C.B."/>
            <person name="Miyauchi S."/>
            <person name="Viragh M."/>
            <person name="Kuo A."/>
            <person name="Thoen E."/>
            <person name="Andreopoulos B."/>
            <person name="Lu D."/>
            <person name="Skrede I."/>
            <person name="Drula E."/>
            <person name="Henrissat B."/>
            <person name="Morin E."/>
            <person name="Kohler A."/>
            <person name="Barry K."/>
            <person name="LaButti K."/>
            <person name="Morin E."/>
            <person name="Salamov A."/>
            <person name="Lipzen A."/>
            <person name="Mereny Z."/>
            <person name="Hegedus B."/>
            <person name="Baldrian P."/>
            <person name="Stursova M."/>
            <person name="Weitz H."/>
            <person name="Taylor A."/>
            <person name="Grigoriev I.V."/>
            <person name="Nagy L.G."/>
            <person name="Martin F."/>
            <person name="Kauserud H."/>
        </authorList>
    </citation>
    <scope>NUCLEOTIDE SEQUENCE</scope>
    <source>
        <strain evidence="1">CBHHK067</strain>
    </source>
</reference>
<evidence type="ECO:0000313" key="1">
    <source>
        <dbReference type="EMBL" id="KAJ7665612.1"/>
    </source>
</evidence>
<evidence type="ECO:0000313" key="2">
    <source>
        <dbReference type="Proteomes" id="UP001221757"/>
    </source>
</evidence>
<sequence length="187" mass="20923">MESDPWPKTIMQPFDMLPSRALPTDYFGPYNKLLYHLFPADTNFLVSPGVYPPRPAAAEPAVEFTVFYNEMPVLLLQIKAPETLRWPSAREQADIENRQRLRDLIPLCALPKLYAVSAFGTKLRFYAAVAGEGIDPVASPSYAGSFTDTVPLNRWNSDVLEEEGANLLKQSVAEIIARIYLNDGAYP</sequence>
<accession>A0AAD7G4J9</accession>